<evidence type="ECO:0000313" key="2">
    <source>
        <dbReference type="Proteomes" id="UP000276133"/>
    </source>
</evidence>
<evidence type="ECO:0000313" key="1">
    <source>
        <dbReference type="EMBL" id="RNA22993.1"/>
    </source>
</evidence>
<name>A0A3M7RHE9_BRAPC</name>
<dbReference type="Proteomes" id="UP000276133">
    <property type="component" value="Unassembled WGS sequence"/>
</dbReference>
<protein>
    <submittedName>
        <fullName evidence="1">Uncharacterized protein</fullName>
    </submittedName>
</protein>
<organism evidence="1 2">
    <name type="scientific">Brachionus plicatilis</name>
    <name type="common">Marine rotifer</name>
    <name type="synonym">Brachionus muelleri</name>
    <dbReference type="NCBI Taxonomy" id="10195"/>
    <lineage>
        <taxon>Eukaryota</taxon>
        <taxon>Metazoa</taxon>
        <taxon>Spiralia</taxon>
        <taxon>Gnathifera</taxon>
        <taxon>Rotifera</taxon>
        <taxon>Eurotatoria</taxon>
        <taxon>Monogononta</taxon>
        <taxon>Pseudotrocha</taxon>
        <taxon>Ploima</taxon>
        <taxon>Brachionidae</taxon>
        <taxon>Brachionus</taxon>
    </lineage>
</organism>
<keyword evidence="2" id="KW-1185">Reference proteome</keyword>
<proteinExistence type="predicted"/>
<accession>A0A3M7RHE9</accession>
<dbReference type="SUPFAM" id="SSF54001">
    <property type="entry name" value="Cysteine proteinases"/>
    <property type="match status" value="1"/>
</dbReference>
<reference evidence="1 2" key="1">
    <citation type="journal article" date="2018" name="Sci. Rep.">
        <title>Genomic signatures of local adaptation to the degree of environmental predictability in rotifers.</title>
        <authorList>
            <person name="Franch-Gras L."/>
            <person name="Hahn C."/>
            <person name="Garcia-Roger E.M."/>
            <person name="Carmona M.J."/>
            <person name="Serra M."/>
            <person name="Gomez A."/>
        </authorList>
    </citation>
    <scope>NUCLEOTIDE SEQUENCE [LARGE SCALE GENOMIC DNA]</scope>
    <source>
        <strain evidence="1">HYR1</strain>
    </source>
</reference>
<comment type="caution">
    <text evidence="1">The sequence shown here is derived from an EMBL/GenBank/DDBJ whole genome shotgun (WGS) entry which is preliminary data.</text>
</comment>
<sequence length="101" mass="11870">MNTNCFLKKKENQKNNSKHFPTIFVSTSTNLNEFIKSLNDSMKLGAFERPKENAEKNPLEAEWLHFDDTKVKSLSNTEFQRKIIDSNYDSPYILFYVKESI</sequence>
<dbReference type="AlphaFoldDB" id="A0A3M7RHE9"/>
<dbReference type="InterPro" id="IPR038765">
    <property type="entry name" value="Papain-like_cys_pep_sf"/>
</dbReference>
<dbReference type="EMBL" id="REGN01003367">
    <property type="protein sequence ID" value="RNA22993.1"/>
    <property type="molecule type" value="Genomic_DNA"/>
</dbReference>
<dbReference type="Gene3D" id="3.90.70.10">
    <property type="entry name" value="Cysteine proteinases"/>
    <property type="match status" value="1"/>
</dbReference>
<gene>
    <name evidence="1" type="ORF">BpHYR1_006481</name>
</gene>